<dbReference type="InterPro" id="IPR036322">
    <property type="entry name" value="WD40_repeat_dom_sf"/>
</dbReference>
<feature type="repeat" description="WD" evidence="7">
    <location>
        <begin position="193"/>
        <end position="234"/>
    </location>
</feature>
<evidence type="ECO:0000256" key="4">
    <source>
        <dbReference type="ARBA" id="ARBA00022694"/>
    </source>
</evidence>
<keyword evidence="4" id="KW-0819">tRNA processing</keyword>
<proteinExistence type="inferred from homology"/>
<dbReference type="GeneID" id="25038610"/>
<name>S9VN48_SCHCR</name>
<dbReference type="SMART" id="SM00320">
    <property type="entry name" value="WD40"/>
    <property type="match status" value="9"/>
</dbReference>
<dbReference type="Proteomes" id="UP000015464">
    <property type="component" value="Unassembled WGS sequence"/>
</dbReference>
<comment type="similarity">
    <text evidence="6">Belongs to the WD repeat WDR6 family.</text>
</comment>
<dbReference type="OMA" id="GGAHRQW"/>
<feature type="repeat" description="WD" evidence="7">
    <location>
        <begin position="287"/>
        <end position="321"/>
    </location>
</feature>
<organism evidence="8 9">
    <name type="scientific">Schizosaccharomyces cryophilus (strain OY26 / ATCC MYA-4695 / CBS 11777 / NBRC 106824 / NRRL Y48691)</name>
    <name type="common">Fission yeast</name>
    <dbReference type="NCBI Taxonomy" id="653667"/>
    <lineage>
        <taxon>Eukaryota</taxon>
        <taxon>Fungi</taxon>
        <taxon>Dikarya</taxon>
        <taxon>Ascomycota</taxon>
        <taxon>Taphrinomycotina</taxon>
        <taxon>Schizosaccharomycetes</taxon>
        <taxon>Schizosaccharomycetales</taxon>
        <taxon>Schizosaccharomycetaceae</taxon>
        <taxon>Schizosaccharomyces</taxon>
    </lineage>
</organism>
<dbReference type="PROSITE" id="PS50082">
    <property type="entry name" value="WD_REPEATS_2"/>
    <property type="match status" value="3"/>
</dbReference>
<dbReference type="eggNOG" id="KOG0974">
    <property type="taxonomic scope" value="Eukaryota"/>
</dbReference>
<dbReference type="PROSITE" id="PS00678">
    <property type="entry name" value="WD_REPEATS_1"/>
    <property type="match status" value="1"/>
</dbReference>
<keyword evidence="2" id="KW-0963">Cytoplasm</keyword>
<keyword evidence="5" id="KW-0677">Repeat</keyword>
<dbReference type="SUPFAM" id="SSF50978">
    <property type="entry name" value="WD40 repeat-like"/>
    <property type="match status" value="3"/>
</dbReference>
<comment type="subcellular location">
    <subcellularLocation>
        <location evidence="1">Cytoplasm</location>
    </subcellularLocation>
</comment>
<keyword evidence="9" id="KW-1185">Reference proteome</keyword>
<dbReference type="PANTHER" id="PTHR14344:SF3">
    <property type="entry name" value="WD REPEAT-CONTAINING PROTEIN 6"/>
    <property type="match status" value="1"/>
</dbReference>
<protein>
    <submittedName>
        <fullName evidence="8">WDR6 family WD repeat protein</fullName>
    </submittedName>
</protein>
<reference evidence="8 9" key="1">
    <citation type="journal article" date="2011" name="Science">
        <title>Comparative functional genomics of the fission yeasts.</title>
        <authorList>
            <person name="Rhind N."/>
            <person name="Chen Z."/>
            <person name="Yassour M."/>
            <person name="Thompson D.A."/>
            <person name="Haas B.J."/>
            <person name="Habib N."/>
            <person name="Wapinski I."/>
            <person name="Roy S."/>
            <person name="Lin M.F."/>
            <person name="Heiman D.I."/>
            <person name="Young S.K."/>
            <person name="Furuya K."/>
            <person name="Guo Y."/>
            <person name="Pidoux A."/>
            <person name="Chen H.M."/>
            <person name="Robbertse B."/>
            <person name="Goldberg J.M."/>
            <person name="Aoki K."/>
            <person name="Bayne E.H."/>
            <person name="Berlin A.M."/>
            <person name="Desjardins C.A."/>
            <person name="Dobbs E."/>
            <person name="Dukaj L."/>
            <person name="Fan L."/>
            <person name="FitzGerald M.G."/>
            <person name="French C."/>
            <person name="Gujja S."/>
            <person name="Hansen K."/>
            <person name="Keifenheim D."/>
            <person name="Levin J.Z."/>
            <person name="Mosher R.A."/>
            <person name="Mueller C.A."/>
            <person name="Pfiffner J."/>
            <person name="Priest M."/>
            <person name="Russ C."/>
            <person name="Smialowska A."/>
            <person name="Swoboda P."/>
            <person name="Sykes S.M."/>
            <person name="Vaughn M."/>
            <person name="Vengrova S."/>
            <person name="Yoder R."/>
            <person name="Zeng Q."/>
            <person name="Allshire R."/>
            <person name="Baulcombe D."/>
            <person name="Birren B.W."/>
            <person name="Brown W."/>
            <person name="Ekwall K."/>
            <person name="Kellis M."/>
            <person name="Leatherwood J."/>
            <person name="Levin H."/>
            <person name="Margalit H."/>
            <person name="Martienssen R."/>
            <person name="Nieduszynski C.A."/>
            <person name="Spatafora J.W."/>
            <person name="Friedman N."/>
            <person name="Dalgaard J.Z."/>
            <person name="Baumann P."/>
            <person name="Niki H."/>
            <person name="Regev A."/>
            <person name="Nusbaum C."/>
        </authorList>
    </citation>
    <scope>NUCLEOTIDE SEQUENCE [LARGE SCALE GENOMIC DNA]</scope>
    <source>
        <strain evidence="9">OY26 / ATCC MYA-4695 / CBS 11777 / NBRC 106824 / NRRL Y48691</strain>
    </source>
</reference>
<evidence type="ECO:0000313" key="8">
    <source>
        <dbReference type="EMBL" id="EPY49353.1"/>
    </source>
</evidence>
<dbReference type="InterPro" id="IPR019775">
    <property type="entry name" value="WD40_repeat_CS"/>
</dbReference>
<dbReference type="InterPro" id="IPR051973">
    <property type="entry name" value="tRNA_Anticodon_Mtase-Reg"/>
</dbReference>
<sequence length="988" mass="111307">MPSAETATQVCLNSVNFLGPVTSLLLFDHDKYLCAAQGSFLRIYNLDSHNDVNICWKVLKLPFRNRIHGMLACRDGLLIWGGYNIGLVDWKTWEISFIRTTDWIFNAVELNTERDFAFVTSKNEVLIYSYLLNKNWKLSCTISCRNSPLLFFAALHLADDCITVASASAFGEINLWSFSINNPPNVVFTFDSLSGHEGACFDIRFSDDGQYLSTVSEDRTVRLWELKKQNRLLATGFGHTARVWKCRFLSNSSLVTISEDLTLRKWVYDGVKLDNTETFTGHRGKHVWSIATSKKHDLLFTGGNDGAIRQWQVNNDTDTYSFYISSIFTGDVSLSSFCFLSVNKLLCLAKNGEISLLDNKIWKPMPAFSLDSEASALCSWENMKLAALGTKTGSLVIFDYDNPSACFAKKVHTSKIQHLYTAYHKGFYYLVSKSFIGRNAYEVYLHQLSIENGSIIMNMSLMLNLPATFDPTCLTISNDLAFIGSRSGSLAIYKIGQPTCLYCFRRLHEFDTIYSIIIEIDIENIMNLKTVGRDGLVNMFLLKLNPVELRKIASEKAIEGILSGGIQFGYPEVNKNLWVWGFHASNFFLRNETTGTDVYTLECGGSHRPWSFSMNQTRQAFAFYKSNQIFVNDSYRNLLECNKVLRKGSHGREIRAMSFNPEGTLIVSGAEDTNIILSLFTKEGQINTLNSVKVHNSGIQALCWAKDELLFSSGGLEELNALRIVQGPGKKSSAARILHEATCAKTLTKSKMDGDLRITDVSTIKATSWGKDIWLITAILSDSSSRIYLYDEGKRDFQFLKGWDYKSCCLVSVELFVFKNRVYSVITATDGFITLWDLHSQDVEKTPQCVWSSRVHQSCIKSLDVRFNNQNRKVSLFTGGDDGAVCHMALKLNIDTEMKTVYVEELEKFSLPEAHASSVTGILQLEENLFLSASVDQRILTWAKREGLWKVESENNTFVADVGGMFSQGSNLVVFGVGYEVFKINKLL</sequence>
<dbReference type="HOGENOM" id="CLU_002615_0_1_1"/>
<dbReference type="InterPro" id="IPR001680">
    <property type="entry name" value="WD40_rpt"/>
</dbReference>
<dbReference type="EMBL" id="KE546996">
    <property type="protein sequence ID" value="EPY49353.1"/>
    <property type="molecule type" value="Genomic_DNA"/>
</dbReference>
<dbReference type="PROSITE" id="PS50294">
    <property type="entry name" value="WD_REPEATS_REGION"/>
    <property type="match status" value="1"/>
</dbReference>
<feature type="repeat" description="WD" evidence="7">
    <location>
        <begin position="647"/>
        <end position="677"/>
    </location>
</feature>
<dbReference type="PANTHER" id="PTHR14344">
    <property type="entry name" value="WD REPEAT PROTEIN"/>
    <property type="match status" value="1"/>
</dbReference>
<dbReference type="AlphaFoldDB" id="S9VN48"/>
<evidence type="ECO:0000256" key="5">
    <source>
        <dbReference type="ARBA" id="ARBA00022737"/>
    </source>
</evidence>
<dbReference type="Pfam" id="PF00400">
    <property type="entry name" value="WD40"/>
    <property type="match status" value="3"/>
</dbReference>
<evidence type="ECO:0000256" key="2">
    <source>
        <dbReference type="ARBA" id="ARBA00022490"/>
    </source>
</evidence>
<dbReference type="STRING" id="653667.S9VN48"/>
<dbReference type="GO" id="GO:0030488">
    <property type="term" value="P:tRNA methylation"/>
    <property type="evidence" value="ECO:0007669"/>
    <property type="project" value="EnsemblFungi"/>
</dbReference>
<keyword evidence="3 7" id="KW-0853">WD repeat</keyword>
<evidence type="ECO:0000256" key="7">
    <source>
        <dbReference type="PROSITE-ProRule" id="PRU00221"/>
    </source>
</evidence>
<dbReference type="RefSeq" id="XP_013025827.1">
    <property type="nucleotide sequence ID" value="XM_013170373.1"/>
</dbReference>
<dbReference type="InterPro" id="IPR015943">
    <property type="entry name" value="WD40/YVTN_repeat-like_dom_sf"/>
</dbReference>
<evidence type="ECO:0000313" key="9">
    <source>
        <dbReference type="Proteomes" id="UP000015464"/>
    </source>
</evidence>
<evidence type="ECO:0000256" key="6">
    <source>
        <dbReference type="ARBA" id="ARBA00038255"/>
    </source>
</evidence>
<dbReference type="GO" id="GO:0005737">
    <property type="term" value="C:cytoplasm"/>
    <property type="evidence" value="ECO:0007669"/>
    <property type="project" value="UniProtKB-SubCell"/>
</dbReference>
<dbReference type="OrthoDB" id="66881at2759"/>
<evidence type="ECO:0000256" key="1">
    <source>
        <dbReference type="ARBA" id="ARBA00004496"/>
    </source>
</evidence>
<evidence type="ECO:0000256" key="3">
    <source>
        <dbReference type="ARBA" id="ARBA00022574"/>
    </source>
</evidence>
<dbReference type="Gene3D" id="2.130.10.10">
    <property type="entry name" value="YVTN repeat-like/Quinoprotein amine dehydrogenase"/>
    <property type="match status" value="3"/>
</dbReference>
<accession>S9VN48</accession>
<gene>
    <name evidence="8" type="ORF">SPOG_04297</name>
</gene>